<gene>
    <name evidence="2" type="ORF">AWE51_04180</name>
</gene>
<keyword evidence="1" id="KW-0472">Membrane</keyword>
<dbReference type="Proteomes" id="UP000076715">
    <property type="component" value="Unassembled WGS sequence"/>
</dbReference>
<reference evidence="2 3" key="1">
    <citation type="submission" date="2016-01" db="EMBL/GenBank/DDBJ databases">
        <title>The draft genome sequence of Aquimarina sp. RZW4-3-2.</title>
        <authorList>
            <person name="Wang Y."/>
        </authorList>
    </citation>
    <scope>NUCLEOTIDE SEQUENCE [LARGE SCALE GENOMIC DNA]</scope>
    <source>
        <strain evidence="2 3">RZW4-3-2</strain>
    </source>
</reference>
<evidence type="ECO:0000313" key="2">
    <source>
        <dbReference type="EMBL" id="KZS42653.1"/>
    </source>
</evidence>
<comment type="caution">
    <text evidence="2">The sequence shown here is derived from an EMBL/GenBank/DDBJ whole genome shotgun (WGS) entry which is preliminary data.</text>
</comment>
<evidence type="ECO:0000256" key="1">
    <source>
        <dbReference type="SAM" id="Phobius"/>
    </source>
</evidence>
<keyword evidence="3" id="KW-1185">Reference proteome</keyword>
<dbReference type="EMBL" id="LQRT01000002">
    <property type="protein sequence ID" value="KZS42653.1"/>
    <property type="molecule type" value="Genomic_DNA"/>
</dbReference>
<sequence>MHPDSPKKLAVPPQIKPARLRKLIPPDIAFKFSSFDISVLFKINFLFVLFFIVIFQVKNKAIYK</sequence>
<dbReference type="AlphaFoldDB" id="A0A163CQA4"/>
<accession>A0A163CQA4</accession>
<evidence type="ECO:0000313" key="3">
    <source>
        <dbReference type="Proteomes" id="UP000076715"/>
    </source>
</evidence>
<feature type="transmembrane region" description="Helical" evidence="1">
    <location>
        <begin position="39"/>
        <end position="57"/>
    </location>
</feature>
<organism evidence="2 3">
    <name type="scientific">Aquimarina aggregata</name>
    <dbReference type="NCBI Taxonomy" id="1642818"/>
    <lineage>
        <taxon>Bacteria</taxon>
        <taxon>Pseudomonadati</taxon>
        <taxon>Bacteroidota</taxon>
        <taxon>Flavobacteriia</taxon>
        <taxon>Flavobacteriales</taxon>
        <taxon>Flavobacteriaceae</taxon>
        <taxon>Aquimarina</taxon>
    </lineage>
</organism>
<dbReference type="STRING" id="1642818.AWE51_04180"/>
<protein>
    <submittedName>
        <fullName evidence="2">Uncharacterized protein</fullName>
    </submittedName>
</protein>
<name>A0A163CQA4_9FLAO</name>
<keyword evidence="1" id="KW-0812">Transmembrane</keyword>
<proteinExistence type="predicted"/>
<keyword evidence="1" id="KW-1133">Transmembrane helix</keyword>